<dbReference type="Proteomes" id="UP000288805">
    <property type="component" value="Unassembled WGS sequence"/>
</dbReference>
<evidence type="ECO:0000313" key="1">
    <source>
        <dbReference type="EMBL" id="RVW36471.1"/>
    </source>
</evidence>
<dbReference type="AlphaFoldDB" id="A0A438DLZ2"/>
<gene>
    <name evidence="1" type="ORF">CK203_074800</name>
</gene>
<dbReference type="PANTHER" id="PTHR19446">
    <property type="entry name" value="REVERSE TRANSCRIPTASES"/>
    <property type="match status" value="1"/>
</dbReference>
<reference evidence="1 2" key="1">
    <citation type="journal article" date="2018" name="PLoS Genet.">
        <title>Population sequencing reveals clonal diversity and ancestral inbreeding in the grapevine cultivar Chardonnay.</title>
        <authorList>
            <person name="Roach M.J."/>
            <person name="Johnson D.L."/>
            <person name="Bohlmann J."/>
            <person name="van Vuuren H.J."/>
            <person name="Jones S.J."/>
            <person name="Pretorius I.S."/>
            <person name="Schmidt S.A."/>
            <person name="Borneman A.R."/>
        </authorList>
    </citation>
    <scope>NUCLEOTIDE SEQUENCE [LARGE SCALE GENOMIC DNA]</scope>
    <source>
        <strain evidence="2">cv. Chardonnay</strain>
        <tissue evidence="1">Leaf</tissue>
    </source>
</reference>
<sequence>MPIKAFCLNQGIDVLASRACPSPLWKVVIQGGTFERSLNVTFIALILDKEGSKDLKDFRLINLMGYLYKISAKVLANRIRKFVGKVVSKSQHAFAQGREILDAILIANEVKYSRLKSLDSGVLCKLDIKGL</sequence>
<protein>
    <submittedName>
        <fullName evidence="1">Uncharacterized protein</fullName>
    </submittedName>
</protein>
<dbReference type="EMBL" id="QGNW01001571">
    <property type="protein sequence ID" value="RVW36471.1"/>
    <property type="molecule type" value="Genomic_DNA"/>
</dbReference>
<proteinExistence type="predicted"/>
<accession>A0A438DLZ2</accession>
<evidence type="ECO:0000313" key="2">
    <source>
        <dbReference type="Proteomes" id="UP000288805"/>
    </source>
</evidence>
<organism evidence="1 2">
    <name type="scientific">Vitis vinifera</name>
    <name type="common">Grape</name>
    <dbReference type="NCBI Taxonomy" id="29760"/>
    <lineage>
        <taxon>Eukaryota</taxon>
        <taxon>Viridiplantae</taxon>
        <taxon>Streptophyta</taxon>
        <taxon>Embryophyta</taxon>
        <taxon>Tracheophyta</taxon>
        <taxon>Spermatophyta</taxon>
        <taxon>Magnoliopsida</taxon>
        <taxon>eudicotyledons</taxon>
        <taxon>Gunneridae</taxon>
        <taxon>Pentapetalae</taxon>
        <taxon>rosids</taxon>
        <taxon>Vitales</taxon>
        <taxon>Vitaceae</taxon>
        <taxon>Viteae</taxon>
        <taxon>Vitis</taxon>
    </lineage>
</organism>
<name>A0A438DLZ2_VITVI</name>
<comment type="caution">
    <text evidence="1">The sequence shown here is derived from an EMBL/GenBank/DDBJ whole genome shotgun (WGS) entry which is preliminary data.</text>
</comment>